<protein>
    <submittedName>
        <fullName evidence="2">Protein-export membrane protein SecD</fullName>
    </submittedName>
</protein>
<dbReference type="AlphaFoldDB" id="W4V7E8"/>
<reference evidence="2" key="1">
    <citation type="journal article" date="2014" name="Genome Announc.">
        <title>Draft Genome Sequence of Clostridium straminisolvens Strain JCM 21531T, Isolated from a Cellulose-Degrading Bacterial Community.</title>
        <authorList>
            <person name="Yuki M."/>
            <person name="Oshima K."/>
            <person name="Suda W."/>
            <person name="Sakamoto M."/>
            <person name="Kitamura K."/>
            <person name="Iida T."/>
            <person name="Hattori M."/>
            <person name="Ohkuma M."/>
        </authorList>
    </citation>
    <scope>NUCLEOTIDE SEQUENCE [LARGE SCALE GENOMIC DNA]</scope>
    <source>
        <strain evidence="2">JCM 21531</strain>
    </source>
</reference>
<evidence type="ECO:0000313" key="3">
    <source>
        <dbReference type="Proteomes" id="UP000019109"/>
    </source>
</evidence>
<feature type="transmembrane region" description="Helical" evidence="1">
    <location>
        <begin position="6"/>
        <end position="29"/>
    </location>
</feature>
<proteinExistence type="predicted"/>
<accession>W4V7E8</accession>
<gene>
    <name evidence="2" type="ORF">JCM21531_2605</name>
</gene>
<keyword evidence="3" id="KW-1185">Reference proteome</keyword>
<keyword evidence="1" id="KW-0472">Membrane</keyword>
<keyword evidence="1" id="KW-1133">Transmembrane helix</keyword>
<sequence length="126" mass="13726">MRLVSGIKSFLVLAIIAAMTAIVLVGLNIPKSDYSIPRAYEGIRYGIDISGGVSAVLTAPDGIVPTDDELDTVKGIIDTRLEGKQIYDKTVTVDKVNKRVLVEIPYKKGSEYGNPYDTIAILELRQ</sequence>
<dbReference type="EMBL" id="BAVR01000030">
    <property type="protein sequence ID" value="GAE89111.1"/>
    <property type="molecule type" value="Genomic_DNA"/>
</dbReference>
<dbReference type="RefSeq" id="WP_243467479.1">
    <property type="nucleotide sequence ID" value="NZ_BAVR01000030.1"/>
</dbReference>
<dbReference type="Gene3D" id="3.30.70.3400">
    <property type="match status" value="1"/>
</dbReference>
<name>W4V7E8_9FIRM</name>
<evidence type="ECO:0000313" key="2">
    <source>
        <dbReference type="EMBL" id="GAE89111.1"/>
    </source>
</evidence>
<dbReference type="STRING" id="1294263.JCM21531_2605"/>
<keyword evidence="1" id="KW-0812">Transmembrane</keyword>
<organism evidence="2 3">
    <name type="scientific">Acetivibrio straminisolvens JCM 21531</name>
    <dbReference type="NCBI Taxonomy" id="1294263"/>
    <lineage>
        <taxon>Bacteria</taxon>
        <taxon>Bacillati</taxon>
        <taxon>Bacillota</taxon>
        <taxon>Clostridia</taxon>
        <taxon>Eubacteriales</taxon>
        <taxon>Oscillospiraceae</taxon>
        <taxon>Acetivibrio</taxon>
    </lineage>
</organism>
<comment type="caution">
    <text evidence="2">The sequence shown here is derived from an EMBL/GenBank/DDBJ whole genome shotgun (WGS) entry which is preliminary data.</text>
</comment>
<dbReference type="Proteomes" id="UP000019109">
    <property type="component" value="Unassembled WGS sequence"/>
</dbReference>
<evidence type="ECO:0000256" key="1">
    <source>
        <dbReference type="SAM" id="Phobius"/>
    </source>
</evidence>